<dbReference type="Gene3D" id="3.30.710.10">
    <property type="entry name" value="Potassium Channel Kv1.1, Chain A"/>
    <property type="match status" value="1"/>
</dbReference>
<sequence length="226" mass="25016">MSNSTNPGTSFGIDLALFLSDSRFHGVELGATRSVLAARCAVFSAMLYGEMRERDADKVALREIKSNALRAVLLFIYRIRPSHATRVGHPNVSTTCYYVSWASSENTPDHEERHKALGAFMIEKSIALKPNKKLHPIDDQKEDSVSRMITSASSALRVTAYFHQATISTQLPSCPVPSYIYLSHRSCLNRPSRPICLSHPILSQSSVPSHLISIVRPFLSSISCLI</sequence>
<comment type="caution">
    <text evidence="2">The sequence shown here is derived from an EMBL/GenBank/DDBJ whole genome shotgun (WGS) entry which is preliminary data.</text>
</comment>
<dbReference type="Proteomes" id="UP000268093">
    <property type="component" value="Unassembled WGS sequence"/>
</dbReference>
<protein>
    <recommendedName>
        <fullName evidence="1">BTB domain-containing protein</fullName>
    </recommendedName>
</protein>
<accession>A0A433DLE5</accession>
<dbReference type="PROSITE" id="PS50097">
    <property type="entry name" value="BTB"/>
    <property type="match status" value="1"/>
</dbReference>
<feature type="domain" description="BTB" evidence="1">
    <location>
        <begin position="13"/>
        <end position="77"/>
    </location>
</feature>
<name>A0A433DLE5_9FUNG</name>
<dbReference type="SUPFAM" id="SSF54695">
    <property type="entry name" value="POZ domain"/>
    <property type="match status" value="1"/>
</dbReference>
<dbReference type="InterPro" id="IPR000210">
    <property type="entry name" value="BTB/POZ_dom"/>
</dbReference>
<dbReference type="Pfam" id="PF00651">
    <property type="entry name" value="BTB"/>
    <property type="match status" value="1"/>
</dbReference>
<evidence type="ECO:0000313" key="2">
    <source>
        <dbReference type="EMBL" id="RUP51627.1"/>
    </source>
</evidence>
<organism evidence="2 3">
    <name type="scientific">Jimgerdemannia flammicorona</name>
    <dbReference type="NCBI Taxonomy" id="994334"/>
    <lineage>
        <taxon>Eukaryota</taxon>
        <taxon>Fungi</taxon>
        <taxon>Fungi incertae sedis</taxon>
        <taxon>Mucoromycota</taxon>
        <taxon>Mucoromycotina</taxon>
        <taxon>Endogonomycetes</taxon>
        <taxon>Endogonales</taxon>
        <taxon>Endogonaceae</taxon>
        <taxon>Jimgerdemannia</taxon>
    </lineage>
</organism>
<dbReference type="EMBL" id="RBNI01000574">
    <property type="protein sequence ID" value="RUP51627.1"/>
    <property type="molecule type" value="Genomic_DNA"/>
</dbReference>
<proteinExistence type="predicted"/>
<evidence type="ECO:0000313" key="3">
    <source>
        <dbReference type="Proteomes" id="UP000268093"/>
    </source>
</evidence>
<dbReference type="AlphaFoldDB" id="A0A433DLE5"/>
<evidence type="ECO:0000259" key="1">
    <source>
        <dbReference type="PROSITE" id="PS50097"/>
    </source>
</evidence>
<dbReference type="OrthoDB" id="6359816at2759"/>
<keyword evidence="3" id="KW-1185">Reference proteome</keyword>
<reference evidence="2 3" key="1">
    <citation type="journal article" date="2018" name="New Phytol.">
        <title>Phylogenomics of Endogonaceae and evolution of mycorrhizas within Mucoromycota.</title>
        <authorList>
            <person name="Chang Y."/>
            <person name="Desiro A."/>
            <person name="Na H."/>
            <person name="Sandor L."/>
            <person name="Lipzen A."/>
            <person name="Clum A."/>
            <person name="Barry K."/>
            <person name="Grigoriev I.V."/>
            <person name="Martin F.M."/>
            <person name="Stajich J.E."/>
            <person name="Smith M.E."/>
            <person name="Bonito G."/>
            <person name="Spatafora J.W."/>
        </authorList>
    </citation>
    <scope>NUCLEOTIDE SEQUENCE [LARGE SCALE GENOMIC DNA]</scope>
    <source>
        <strain evidence="2 3">GMNB39</strain>
    </source>
</reference>
<gene>
    <name evidence="2" type="ORF">BC936DRAFT_146866</name>
</gene>
<dbReference type="InterPro" id="IPR011333">
    <property type="entry name" value="SKP1/BTB/POZ_sf"/>
</dbReference>